<dbReference type="EMBL" id="FOMX01000005">
    <property type="protein sequence ID" value="SFD84158.1"/>
    <property type="molecule type" value="Genomic_DNA"/>
</dbReference>
<proteinExistence type="predicted"/>
<accession>A0A1I1VQ55</accession>
<evidence type="ECO:0000313" key="2">
    <source>
        <dbReference type="Proteomes" id="UP000199400"/>
    </source>
</evidence>
<gene>
    <name evidence="1" type="ORF">SAMN02745121_01785</name>
</gene>
<dbReference type="STRING" id="54.SAMN02745121_01785"/>
<evidence type="ECO:0000313" key="1">
    <source>
        <dbReference type="EMBL" id="SFD84158.1"/>
    </source>
</evidence>
<keyword evidence="2" id="KW-1185">Reference proteome</keyword>
<dbReference type="Proteomes" id="UP000199400">
    <property type="component" value="Unassembled WGS sequence"/>
</dbReference>
<protein>
    <submittedName>
        <fullName evidence="1">Uncharacterized protein</fullName>
    </submittedName>
</protein>
<dbReference type="AlphaFoldDB" id="A0A1I1VQ55"/>
<sequence length="150" mass="16050">MTAGFPASEPPEAGALRLVLTLALTRREAAGLLARAGEVERLWPSAVVAALGDALAGDEQLWRDVTATLDDRLAPWLAELGGRPLRDLLARVSGDADVDVPALAALLWSLVRRRQRALGPLLAHVVREVEGLIVADAGRRARDLRREATA</sequence>
<name>A0A1I1VQ55_9BACT</name>
<dbReference type="RefSeq" id="WP_096330594.1">
    <property type="nucleotide sequence ID" value="NZ_FOMX01000005.1"/>
</dbReference>
<organism evidence="1 2">
    <name type="scientific">Nannocystis exedens</name>
    <dbReference type="NCBI Taxonomy" id="54"/>
    <lineage>
        <taxon>Bacteria</taxon>
        <taxon>Pseudomonadati</taxon>
        <taxon>Myxococcota</taxon>
        <taxon>Polyangia</taxon>
        <taxon>Nannocystales</taxon>
        <taxon>Nannocystaceae</taxon>
        <taxon>Nannocystis</taxon>
    </lineage>
</organism>
<reference evidence="2" key="1">
    <citation type="submission" date="2016-10" db="EMBL/GenBank/DDBJ databases">
        <authorList>
            <person name="Varghese N."/>
            <person name="Submissions S."/>
        </authorList>
    </citation>
    <scope>NUCLEOTIDE SEQUENCE [LARGE SCALE GENOMIC DNA]</scope>
    <source>
        <strain evidence="2">ATCC 25963</strain>
    </source>
</reference>